<evidence type="ECO:0000313" key="2">
    <source>
        <dbReference type="Proteomes" id="UP000219522"/>
    </source>
</evidence>
<reference evidence="1 2" key="1">
    <citation type="submission" date="2017-09" db="EMBL/GenBank/DDBJ databases">
        <authorList>
            <person name="Varghese N."/>
            <person name="Submissions S."/>
        </authorList>
    </citation>
    <scope>NUCLEOTIDE SEQUENCE [LARGE SCALE GENOMIC DNA]</scope>
    <source>
        <strain evidence="1 2">OK806</strain>
    </source>
</reference>
<dbReference type="Proteomes" id="UP000219522">
    <property type="component" value="Unassembled WGS sequence"/>
</dbReference>
<dbReference type="EMBL" id="OCSU01000001">
    <property type="protein sequence ID" value="SOE57443.1"/>
    <property type="molecule type" value="Genomic_DNA"/>
</dbReference>
<keyword evidence="2" id="KW-1185">Reference proteome</keyword>
<comment type="caution">
    <text evidence="1">The sequence shown here is derived from an EMBL/GenBank/DDBJ whole genome shotgun (WGS) entry which is preliminary data.</text>
</comment>
<dbReference type="AlphaFoldDB" id="A0A7Z7I320"/>
<evidence type="ECO:0000313" key="1">
    <source>
        <dbReference type="EMBL" id="SOE57443.1"/>
    </source>
</evidence>
<gene>
    <name evidence="1" type="ORF">SAMN05446927_1442</name>
</gene>
<accession>A0A7Z7I320</accession>
<organism evidence="1 2">
    <name type="scientific">Caballeronia arationis</name>
    <dbReference type="NCBI Taxonomy" id="1777142"/>
    <lineage>
        <taxon>Bacteria</taxon>
        <taxon>Pseudomonadati</taxon>
        <taxon>Pseudomonadota</taxon>
        <taxon>Betaproteobacteria</taxon>
        <taxon>Burkholderiales</taxon>
        <taxon>Burkholderiaceae</taxon>
        <taxon>Caballeronia</taxon>
    </lineage>
</organism>
<sequence length="142" mass="16268">MTWDHLAKQKENALIAINRPRPYRPLKVMPHDPARDPANIREIGGWFGTEIFLLGKSPEQMEKLLGFGLGYLEHGVDVFEFSRAINADDIDLLGAYTYLPGGKEWNQVDLRWPPGLGAPQWKLKRRVPCRFVRTVQRGTPFV</sequence>
<proteinExistence type="predicted"/>
<name>A0A7Z7I320_9BURK</name>
<dbReference type="OrthoDB" id="7605551at2"/>
<dbReference type="RefSeq" id="WP_062643982.1">
    <property type="nucleotide sequence ID" value="NZ_FCOG02000258.1"/>
</dbReference>
<protein>
    <submittedName>
        <fullName evidence="1">Uncharacterized protein</fullName>
    </submittedName>
</protein>